<accession>A0A2S7K3X6</accession>
<dbReference type="Pfam" id="PF13432">
    <property type="entry name" value="TPR_16"/>
    <property type="match status" value="1"/>
</dbReference>
<dbReference type="RefSeq" id="WP_104830761.1">
    <property type="nucleotide sequence ID" value="NZ_PJCH01000010.1"/>
</dbReference>
<proteinExistence type="predicted"/>
<evidence type="ECO:0000256" key="1">
    <source>
        <dbReference type="ARBA" id="ARBA00022737"/>
    </source>
</evidence>
<keyword evidence="5" id="KW-1185">Reference proteome</keyword>
<reference evidence="4 5" key="1">
    <citation type="submission" date="2017-12" db="EMBL/GenBank/DDBJ databases">
        <authorList>
            <person name="Hurst M.R.H."/>
        </authorList>
    </citation>
    <scope>NUCLEOTIDE SEQUENCE [LARGE SCALE GENOMIC DNA]</scope>
    <source>
        <strain evidence="4 5">SY-3-19</strain>
    </source>
</reference>
<organism evidence="4 5">
    <name type="scientific">Hyphococcus luteus</name>
    <dbReference type="NCBI Taxonomy" id="2058213"/>
    <lineage>
        <taxon>Bacteria</taxon>
        <taxon>Pseudomonadati</taxon>
        <taxon>Pseudomonadota</taxon>
        <taxon>Alphaproteobacteria</taxon>
        <taxon>Parvularculales</taxon>
        <taxon>Parvularculaceae</taxon>
        <taxon>Hyphococcus</taxon>
    </lineage>
</organism>
<dbReference type="AlphaFoldDB" id="A0A2S7K3X6"/>
<gene>
    <name evidence="4" type="ORF">CW354_14280</name>
</gene>
<dbReference type="OrthoDB" id="9813074at2"/>
<evidence type="ECO:0000256" key="3">
    <source>
        <dbReference type="PROSITE-ProRule" id="PRU00339"/>
    </source>
</evidence>
<dbReference type="EMBL" id="PJCH01000010">
    <property type="protein sequence ID" value="PQA87203.1"/>
    <property type="molecule type" value="Genomic_DNA"/>
</dbReference>
<dbReference type="Gene3D" id="1.25.40.10">
    <property type="entry name" value="Tetratricopeptide repeat domain"/>
    <property type="match status" value="2"/>
</dbReference>
<dbReference type="InterPro" id="IPR019734">
    <property type="entry name" value="TPR_rpt"/>
</dbReference>
<dbReference type="GO" id="GO:0009279">
    <property type="term" value="C:cell outer membrane"/>
    <property type="evidence" value="ECO:0007669"/>
    <property type="project" value="TreeGrafter"/>
</dbReference>
<feature type="repeat" description="TPR" evidence="3">
    <location>
        <begin position="308"/>
        <end position="341"/>
    </location>
</feature>
<dbReference type="InterPro" id="IPR011990">
    <property type="entry name" value="TPR-like_helical_dom_sf"/>
</dbReference>
<sequence length="534" mass="58434">MTFLSLFVAPIIAGAQNGPAASACQAGASGRRIWGLGGKLVFALLTAAGIAAAPPPAFAASAWEACSDGRDVKNDSWEKKIEACQKVIRRESDPERLAVAHFYIAENLGHAYYAFRITGKADPCNFDKENFSYQDERIMQSGICYGPELAPANRKFDYTLSYNVQRIAEPTTTDHDAVLAEYDKAFSNSPGNERIKKARANFVSLIQDRNDAIVASLNNAGREEFRNQIAREDFNTVAKQAEGNFRDGDLKNAKIDLDRLIADPLFAGQQATFRQNAHLMRGMARLQLNDPSGALADLTKSIEINPEWNGYFQRGLAYAALGEPEQAAADFTRALETAPNDNAKADLLYQRALARYAAKNADGALKDFSAAIAKIENGVLYAARGRLHLDRQDYTAAKADLDRALALGLPDAAQRAYAFELRGQASAYLQDYDGAIADYTRIIDMSAAPAARRLDARLSRAMLHHMRRDGAEAMTDYDAFFARMDEASEQARRKANAIIDGLKRGGLYNGEGDAYDEALRAALMQCVAMPSCGF</sequence>
<evidence type="ECO:0008006" key="6">
    <source>
        <dbReference type="Google" id="ProtNLM"/>
    </source>
</evidence>
<dbReference type="GO" id="GO:0046813">
    <property type="term" value="P:receptor-mediated virion attachment to host cell"/>
    <property type="evidence" value="ECO:0007669"/>
    <property type="project" value="TreeGrafter"/>
</dbReference>
<dbReference type="Pfam" id="PF00515">
    <property type="entry name" value="TPR_1"/>
    <property type="match status" value="1"/>
</dbReference>
<protein>
    <recommendedName>
        <fullName evidence="6">Tetratricopeptide repeat protein</fullName>
    </recommendedName>
</protein>
<dbReference type="PANTHER" id="PTHR44858:SF1">
    <property type="entry name" value="UDP-N-ACETYLGLUCOSAMINE--PEPTIDE N-ACETYLGLUCOSAMINYLTRANSFERASE SPINDLY-RELATED"/>
    <property type="match status" value="1"/>
</dbReference>
<dbReference type="InterPro" id="IPR050498">
    <property type="entry name" value="Ycf3"/>
</dbReference>
<evidence type="ECO:0000256" key="2">
    <source>
        <dbReference type="ARBA" id="ARBA00022803"/>
    </source>
</evidence>
<dbReference type="SMART" id="SM00028">
    <property type="entry name" value="TPR"/>
    <property type="match status" value="5"/>
</dbReference>
<keyword evidence="1" id="KW-0677">Repeat</keyword>
<comment type="caution">
    <text evidence="4">The sequence shown here is derived from an EMBL/GenBank/DDBJ whole genome shotgun (WGS) entry which is preliminary data.</text>
</comment>
<dbReference type="SUPFAM" id="SSF48452">
    <property type="entry name" value="TPR-like"/>
    <property type="match status" value="2"/>
</dbReference>
<evidence type="ECO:0000313" key="4">
    <source>
        <dbReference type="EMBL" id="PQA87203.1"/>
    </source>
</evidence>
<keyword evidence="2 3" id="KW-0802">TPR repeat</keyword>
<name>A0A2S7K3X6_9PROT</name>
<evidence type="ECO:0000313" key="5">
    <source>
        <dbReference type="Proteomes" id="UP000239504"/>
    </source>
</evidence>
<dbReference type="PANTHER" id="PTHR44858">
    <property type="entry name" value="TETRATRICOPEPTIDE REPEAT PROTEIN 6"/>
    <property type="match status" value="1"/>
</dbReference>
<dbReference type="Proteomes" id="UP000239504">
    <property type="component" value="Unassembled WGS sequence"/>
</dbReference>
<dbReference type="PROSITE" id="PS50005">
    <property type="entry name" value="TPR"/>
    <property type="match status" value="1"/>
</dbReference>